<dbReference type="Proteomes" id="UP001408356">
    <property type="component" value="Unassembled WGS sequence"/>
</dbReference>
<proteinExistence type="predicted"/>
<sequence>MPSSTASLSSAWTAIKRHAKEHHDSVNAAYTTYYGINTAPQAPVPTYSSSPSPAPVETAHRSSVDKAWSKVKKHAKEHHDSVNAAYTTYYGIATPRVHSPASSAETSPRVSADLA</sequence>
<feature type="region of interest" description="Disordered" evidence="1">
    <location>
        <begin position="44"/>
        <end position="77"/>
    </location>
</feature>
<evidence type="ECO:0000313" key="3">
    <source>
        <dbReference type="Proteomes" id="UP001408356"/>
    </source>
</evidence>
<name>A0ABR2UFT2_9PEZI</name>
<organism evidence="2 3">
    <name type="scientific">Seiridium unicorne</name>
    <dbReference type="NCBI Taxonomy" id="138068"/>
    <lineage>
        <taxon>Eukaryota</taxon>
        <taxon>Fungi</taxon>
        <taxon>Dikarya</taxon>
        <taxon>Ascomycota</taxon>
        <taxon>Pezizomycotina</taxon>
        <taxon>Sordariomycetes</taxon>
        <taxon>Xylariomycetidae</taxon>
        <taxon>Amphisphaeriales</taxon>
        <taxon>Sporocadaceae</taxon>
        <taxon>Seiridium</taxon>
    </lineage>
</organism>
<evidence type="ECO:0000313" key="2">
    <source>
        <dbReference type="EMBL" id="KAK9413470.1"/>
    </source>
</evidence>
<evidence type="ECO:0000256" key="1">
    <source>
        <dbReference type="SAM" id="MobiDB-lite"/>
    </source>
</evidence>
<accession>A0ABR2UFT2</accession>
<dbReference type="EMBL" id="JARVKF010000440">
    <property type="protein sequence ID" value="KAK9413470.1"/>
    <property type="molecule type" value="Genomic_DNA"/>
</dbReference>
<comment type="caution">
    <text evidence="2">The sequence shown here is derived from an EMBL/GenBank/DDBJ whole genome shotgun (WGS) entry which is preliminary data.</text>
</comment>
<keyword evidence="3" id="KW-1185">Reference proteome</keyword>
<gene>
    <name evidence="2" type="ORF">SUNI508_02669</name>
</gene>
<protein>
    <submittedName>
        <fullName evidence="2">Uncharacterized protein</fullName>
    </submittedName>
</protein>
<reference evidence="2 3" key="1">
    <citation type="journal article" date="2024" name="J. Plant Pathol.">
        <title>Sequence and assembly of the genome of Seiridium unicorne, isolate CBS 538.82, causal agent of cypress canker disease.</title>
        <authorList>
            <person name="Scali E."/>
            <person name="Rocca G.D."/>
            <person name="Danti R."/>
            <person name="Garbelotto M."/>
            <person name="Barberini S."/>
            <person name="Baroncelli R."/>
            <person name="Emiliani G."/>
        </authorList>
    </citation>
    <scope>NUCLEOTIDE SEQUENCE [LARGE SCALE GENOMIC DNA]</scope>
    <source>
        <strain evidence="2 3">BM-138-508</strain>
    </source>
</reference>
<feature type="compositionally biased region" description="Basic and acidic residues" evidence="1">
    <location>
        <begin position="58"/>
        <end position="68"/>
    </location>
</feature>